<keyword evidence="4" id="KW-1133">Transmembrane helix</keyword>
<evidence type="ECO:0000256" key="5">
    <source>
        <dbReference type="SAM" id="SignalP"/>
    </source>
</evidence>
<dbReference type="InterPro" id="IPR002018">
    <property type="entry name" value="CarbesteraseB"/>
</dbReference>
<organism evidence="7 8">
    <name type="scientific">Polyplax serrata</name>
    <name type="common">Common mouse louse</name>
    <dbReference type="NCBI Taxonomy" id="468196"/>
    <lineage>
        <taxon>Eukaryota</taxon>
        <taxon>Metazoa</taxon>
        <taxon>Ecdysozoa</taxon>
        <taxon>Arthropoda</taxon>
        <taxon>Hexapoda</taxon>
        <taxon>Insecta</taxon>
        <taxon>Pterygota</taxon>
        <taxon>Neoptera</taxon>
        <taxon>Paraneoptera</taxon>
        <taxon>Psocodea</taxon>
        <taxon>Troctomorpha</taxon>
        <taxon>Phthiraptera</taxon>
        <taxon>Anoplura</taxon>
        <taxon>Polyplacidae</taxon>
        <taxon>Polyplax</taxon>
    </lineage>
</organism>
<reference evidence="7 8" key="1">
    <citation type="submission" date="2023-10" db="EMBL/GenBank/DDBJ databases">
        <title>Genomes of two closely related lineages of the louse Polyplax serrata with different host specificities.</title>
        <authorList>
            <person name="Martinu J."/>
            <person name="Tarabai H."/>
            <person name="Stefka J."/>
            <person name="Hypsa V."/>
        </authorList>
    </citation>
    <scope>NUCLEOTIDE SEQUENCE [LARGE SCALE GENOMIC DNA]</scope>
    <source>
        <strain evidence="7">HR10_N</strain>
    </source>
</reference>
<dbReference type="AlphaFoldDB" id="A0AAN8PJ84"/>
<evidence type="ECO:0000256" key="2">
    <source>
        <dbReference type="ARBA" id="ARBA00022729"/>
    </source>
</evidence>
<protein>
    <recommendedName>
        <fullName evidence="6">Carboxylesterase type B domain-containing protein</fullName>
    </recommendedName>
</protein>
<dbReference type="Pfam" id="PF00135">
    <property type="entry name" value="COesterase"/>
    <property type="match status" value="1"/>
</dbReference>
<name>A0AAN8PJ84_POLSC</name>
<dbReference type="PROSITE" id="PS00941">
    <property type="entry name" value="CARBOXYLESTERASE_B_2"/>
    <property type="match status" value="1"/>
</dbReference>
<keyword evidence="2 5" id="KW-0732">Signal</keyword>
<dbReference type="InterPro" id="IPR019819">
    <property type="entry name" value="Carboxylesterase_B_CS"/>
</dbReference>
<dbReference type="InterPro" id="IPR029058">
    <property type="entry name" value="AB_hydrolase_fold"/>
</dbReference>
<comment type="similarity">
    <text evidence="1">Belongs to the type-B carboxylesterase/lipase family.</text>
</comment>
<dbReference type="PANTHER" id="PTHR43903">
    <property type="entry name" value="NEUROLIGIN"/>
    <property type="match status" value="1"/>
</dbReference>
<evidence type="ECO:0000259" key="6">
    <source>
        <dbReference type="Pfam" id="PF00135"/>
    </source>
</evidence>
<gene>
    <name evidence="7" type="ORF">RUM43_012000</name>
</gene>
<comment type="caution">
    <text evidence="7">The sequence shown here is derived from an EMBL/GenBank/DDBJ whole genome shotgun (WGS) entry which is preliminary data.</text>
</comment>
<evidence type="ECO:0000256" key="4">
    <source>
        <dbReference type="SAM" id="Phobius"/>
    </source>
</evidence>
<dbReference type="InterPro" id="IPR051093">
    <property type="entry name" value="Neuroligin/BSAL"/>
</dbReference>
<feature type="chain" id="PRO_5042874778" description="Carboxylesterase type B domain-containing protein" evidence="5">
    <location>
        <begin position="29"/>
        <end position="634"/>
    </location>
</feature>
<keyword evidence="4" id="KW-0472">Membrane</keyword>
<feature type="signal peptide" evidence="5">
    <location>
        <begin position="1"/>
        <end position="28"/>
    </location>
</feature>
<sequence>MLCSRYVIPCCMFLFSLFLHIEDNNVRCAKNAREQPTVNIPGQGVVSGREVVISRAKSFQYLGLPYAQPPTGNLRFAPPNTELPTWKDVRNASEFAPACLQSKTQFQGQDRLFGGVLPEVQFSEDCLYLNVFLPDGAKPSDGWPVMLWFHPGNLSSGASLLWDGSILALRQKVIVVTAAYRLNIFGFFSTNDPVAPGNYGLLDQVAAMDWVMSKISAFGGSPNNVVLCGHGASGMSVGLHLLSPLSRGKFHRAIAMSPKGIINRSIKTHGQMDLYKFELAEIFACATKSSLLVACLRRLPGEYILEHASHLVDAFGPIVDVDYANDSKPFLPHDPEELVRDGEFVKVPLLIGYTHMEDALDLLETNENLDHGMSWDDLNMFVSEAVETDILNFNVNDSCIEELASLHLKDTVLFYYTPRPLTNDLTVLRDKFIEFLTEKLYGSGTYLLASSVTQAKVDAYVYRFDYKIKTDNVVKLPKGTQRLPNWITASHQLDLPFIWGMPYWTQIKRNVTWNSADKKMADIMLTLWGNFVKYGNPTHSNINLKWEVFRENISGIMILDRNSNVSDVSNFDYKAFEFWNNYYPKVWNILLQGCNMTSGGFQTNTPVIPTHGYLLLLSFFTYIVSFMTNLYSNY</sequence>
<keyword evidence="3" id="KW-0325">Glycoprotein</keyword>
<proteinExistence type="inferred from homology"/>
<feature type="transmembrane region" description="Helical" evidence="4">
    <location>
        <begin position="612"/>
        <end position="631"/>
    </location>
</feature>
<keyword evidence="4" id="KW-0812">Transmembrane</keyword>
<accession>A0AAN8PJ84</accession>
<evidence type="ECO:0000256" key="3">
    <source>
        <dbReference type="ARBA" id="ARBA00023180"/>
    </source>
</evidence>
<dbReference type="Gene3D" id="3.40.50.1820">
    <property type="entry name" value="alpha/beta hydrolase"/>
    <property type="match status" value="1"/>
</dbReference>
<dbReference type="EMBL" id="JAWJWE010000005">
    <property type="protein sequence ID" value="KAK6634599.1"/>
    <property type="molecule type" value="Genomic_DNA"/>
</dbReference>
<feature type="domain" description="Carboxylesterase type B" evidence="6">
    <location>
        <begin position="35"/>
        <end position="565"/>
    </location>
</feature>
<evidence type="ECO:0000313" key="8">
    <source>
        <dbReference type="Proteomes" id="UP001372834"/>
    </source>
</evidence>
<evidence type="ECO:0000313" key="7">
    <source>
        <dbReference type="EMBL" id="KAK6634599.1"/>
    </source>
</evidence>
<dbReference type="Proteomes" id="UP001372834">
    <property type="component" value="Unassembled WGS sequence"/>
</dbReference>
<evidence type="ECO:0000256" key="1">
    <source>
        <dbReference type="ARBA" id="ARBA00005964"/>
    </source>
</evidence>
<dbReference type="SUPFAM" id="SSF53474">
    <property type="entry name" value="alpha/beta-Hydrolases"/>
    <property type="match status" value="1"/>
</dbReference>